<gene>
    <name evidence="1" type="ORF">FHS79_002182</name>
</gene>
<organism evidence="1 2">
    <name type="scientific">Polymorphobacter multimanifer</name>
    <dbReference type="NCBI Taxonomy" id="1070431"/>
    <lineage>
        <taxon>Bacteria</taxon>
        <taxon>Pseudomonadati</taxon>
        <taxon>Pseudomonadota</taxon>
        <taxon>Alphaproteobacteria</taxon>
        <taxon>Sphingomonadales</taxon>
        <taxon>Sphingosinicellaceae</taxon>
        <taxon>Polymorphobacter</taxon>
    </lineage>
</organism>
<dbReference type="Proteomes" id="UP000538147">
    <property type="component" value="Unassembled WGS sequence"/>
</dbReference>
<protein>
    <submittedName>
        <fullName evidence="1">Uncharacterized protein</fullName>
    </submittedName>
</protein>
<evidence type="ECO:0000313" key="2">
    <source>
        <dbReference type="Proteomes" id="UP000538147"/>
    </source>
</evidence>
<dbReference type="EMBL" id="JACIIV010000014">
    <property type="protein sequence ID" value="MBB6228000.1"/>
    <property type="molecule type" value="Genomic_DNA"/>
</dbReference>
<keyword evidence="2" id="KW-1185">Reference proteome</keyword>
<name>A0A841L6F6_9SPHN</name>
<accession>A0A841L6F6</accession>
<dbReference type="AlphaFoldDB" id="A0A841L6F6"/>
<evidence type="ECO:0000313" key="1">
    <source>
        <dbReference type="EMBL" id="MBB6228000.1"/>
    </source>
</evidence>
<sequence>MQVWQHALVENANDTKALGVGGVENGMDAGIPPTEAIEATCHHRARHGVIQDQTKGCIENAGIEIRLDMIEVENALSVDVIEIGHGFATELKPQHGVSGYQ</sequence>
<proteinExistence type="predicted"/>
<comment type="caution">
    <text evidence="1">The sequence shown here is derived from an EMBL/GenBank/DDBJ whole genome shotgun (WGS) entry which is preliminary data.</text>
</comment>
<reference evidence="1 2" key="1">
    <citation type="submission" date="2020-08" db="EMBL/GenBank/DDBJ databases">
        <title>Genomic Encyclopedia of Type Strains, Phase IV (KMG-IV): sequencing the most valuable type-strain genomes for metagenomic binning, comparative biology and taxonomic classification.</title>
        <authorList>
            <person name="Goeker M."/>
        </authorList>
    </citation>
    <scope>NUCLEOTIDE SEQUENCE [LARGE SCALE GENOMIC DNA]</scope>
    <source>
        <strain evidence="1 2">DSM 102189</strain>
    </source>
</reference>